<evidence type="ECO:0000313" key="1">
    <source>
        <dbReference type="EMBL" id="AIA89415.1"/>
    </source>
</evidence>
<name>A0A060C8V4_9BURK</name>
<organism evidence="1">
    <name type="scientific">uncultured Achromobacter sp</name>
    <dbReference type="NCBI Taxonomy" id="182690"/>
    <lineage>
        <taxon>Bacteria</taxon>
        <taxon>Pseudomonadati</taxon>
        <taxon>Pseudomonadota</taxon>
        <taxon>Betaproteobacteria</taxon>
        <taxon>Burkholderiales</taxon>
        <taxon>Alcaligenaceae</taxon>
        <taxon>Achromobacter</taxon>
        <taxon>environmental samples</taxon>
    </lineage>
</organism>
<dbReference type="SUPFAM" id="SSF53756">
    <property type="entry name" value="UDP-Glycosyltransferase/glycogen phosphorylase"/>
    <property type="match status" value="1"/>
</dbReference>
<dbReference type="Gene3D" id="3.40.50.2000">
    <property type="entry name" value="Glycogen Phosphorylase B"/>
    <property type="match status" value="1"/>
</dbReference>
<dbReference type="EMBL" id="KF122121">
    <property type="protein sequence ID" value="AIA89415.1"/>
    <property type="molecule type" value="Genomic_DNA"/>
</dbReference>
<proteinExistence type="predicted"/>
<reference evidence="1" key="1">
    <citation type="journal article" date="2013" name="Environ. Microbiol.">
        <title>Seasonally variable intestinal metagenomes of the red palm weevil (Rhynchophorus ferrugineus).</title>
        <authorList>
            <person name="Jia S."/>
            <person name="Zhang X."/>
            <person name="Zhang G."/>
            <person name="Yin A."/>
            <person name="Zhang S."/>
            <person name="Li F."/>
            <person name="Wang L."/>
            <person name="Zhao D."/>
            <person name="Yun Q."/>
            <person name="Tala"/>
            <person name="Wang J."/>
            <person name="Sun G."/>
            <person name="Baabdullah M."/>
            <person name="Yu X."/>
            <person name="Hu S."/>
            <person name="Al-Mssallem I.S."/>
            <person name="Yu J."/>
        </authorList>
    </citation>
    <scope>NUCLEOTIDE SEQUENCE</scope>
</reference>
<accession>A0A060C8V4</accession>
<dbReference type="AlphaFoldDB" id="A0A060C8V4"/>
<protein>
    <submittedName>
        <fullName evidence="1">CAZy families GT9 protein</fullName>
    </submittedName>
</protein>
<feature type="non-terminal residue" evidence="1">
    <location>
        <position position="115"/>
    </location>
</feature>
<sequence length="115" mass="12583">MTVWALHLAVAHRIPSIGLFGVTRPLRYVPWLYPVVSAVPGDMQGITPRAVVSAADENFFLSAECMSGTDDRVSRDADSVPVAFAPDIRRKTFLKLGICSPLLLDNALRIGLEFN</sequence>